<evidence type="ECO:0000313" key="2">
    <source>
        <dbReference type="Proteomes" id="UP000324800"/>
    </source>
</evidence>
<gene>
    <name evidence="1" type="ORF">EZS28_008603</name>
</gene>
<sequence>MLQLTLKKLQGSKELFYQKRQLNMVFGLVQATYEVPDNVFCNLSQIAIGSRKRKNLQFALVTFEIQLNRCQQSNFVAENVHNQIDGDKLQIQIS</sequence>
<dbReference type="Proteomes" id="UP000324800">
    <property type="component" value="Unassembled WGS sequence"/>
</dbReference>
<proteinExistence type="predicted"/>
<dbReference type="AlphaFoldDB" id="A0A5J4WLC7"/>
<dbReference type="EMBL" id="SNRW01001574">
    <property type="protein sequence ID" value="KAA6395867.1"/>
    <property type="molecule type" value="Genomic_DNA"/>
</dbReference>
<organism evidence="1 2">
    <name type="scientific">Streblomastix strix</name>
    <dbReference type="NCBI Taxonomy" id="222440"/>
    <lineage>
        <taxon>Eukaryota</taxon>
        <taxon>Metamonada</taxon>
        <taxon>Preaxostyla</taxon>
        <taxon>Oxymonadida</taxon>
        <taxon>Streblomastigidae</taxon>
        <taxon>Streblomastix</taxon>
    </lineage>
</organism>
<accession>A0A5J4WLC7</accession>
<reference evidence="1 2" key="1">
    <citation type="submission" date="2019-03" db="EMBL/GenBank/DDBJ databases">
        <title>Single cell metagenomics reveals metabolic interactions within the superorganism composed of flagellate Streblomastix strix and complex community of Bacteroidetes bacteria on its surface.</title>
        <authorList>
            <person name="Treitli S.C."/>
            <person name="Kolisko M."/>
            <person name="Husnik F."/>
            <person name="Keeling P."/>
            <person name="Hampl V."/>
        </authorList>
    </citation>
    <scope>NUCLEOTIDE SEQUENCE [LARGE SCALE GENOMIC DNA]</scope>
    <source>
        <strain evidence="1">ST1C</strain>
    </source>
</reference>
<protein>
    <submittedName>
        <fullName evidence="1">Uncharacterized protein</fullName>
    </submittedName>
</protein>
<comment type="caution">
    <text evidence="1">The sequence shown here is derived from an EMBL/GenBank/DDBJ whole genome shotgun (WGS) entry which is preliminary data.</text>
</comment>
<evidence type="ECO:0000313" key="1">
    <source>
        <dbReference type="EMBL" id="KAA6395867.1"/>
    </source>
</evidence>
<name>A0A5J4WLC7_9EUKA</name>